<evidence type="ECO:0000256" key="1">
    <source>
        <dbReference type="ARBA" id="ARBA00022484"/>
    </source>
</evidence>
<dbReference type="EMBL" id="KY073323">
    <property type="protein sequence ID" value="ATG84337.1"/>
    <property type="molecule type" value="Genomic_RNA"/>
</dbReference>
<dbReference type="InterPro" id="IPR001788">
    <property type="entry name" value="RNA-dep_RNA_pol_alsuvir"/>
</dbReference>
<keyword evidence="3" id="KW-0548">Nucleotidyltransferase</keyword>
<dbReference type="InterPro" id="IPR007094">
    <property type="entry name" value="RNA-dir_pol_PSvirus"/>
</dbReference>
<reference evidence="6" key="1">
    <citation type="submission" date="2016-10" db="EMBL/GenBank/DDBJ databases">
        <title>Deep sequencing analysis of viruses infecting grapevines: Discovery of two new groups of novel genetic variants of grapevine leafroll-associated virus 3.</title>
        <authorList>
            <person name="Xiao H."/>
            <person name="Meng B."/>
        </authorList>
    </citation>
    <scope>NUCLEOTIDE SEQUENCE</scope>
    <source>
        <strain evidence="6">8415A</strain>
    </source>
</reference>
<gene>
    <name evidence="6" type="primary">ORF1b</name>
</gene>
<evidence type="ECO:0000256" key="4">
    <source>
        <dbReference type="ARBA" id="ARBA00022953"/>
    </source>
</evidence>
<evidence type="ECO:0000256" key="2">
    <source>
        <dbReference type="ARBA" id="ARBA00022679"/>
    </source>
</evidence>
<keyword evidence="2" id="KW-0808">Transferase</keyword>
<dbReference type="GO" id="GO:0003723">
    <property type="term" value="F:RNA binding"/>
    <property type="evidence" value="ECO:0007669"/>
    <property type="project" value="InterPro"/>
</dbReference>
<dbReference type="GO" id="GO:0006351">
    <property type="term" value="P:DNA-templated transcription"/>
    <property type="evidence" value="ECO:0007669"/>
    <property type="project" value="InterPro"/>
</dbReference>
<proteinExistence type="predicted"/>
<sequence length="573" mass="65386">MTRLARTLVTYPRNQSPTLFCIPLLRRVAFEVYERVDLGPALEGALVRKLPTSHFVAVNGFLEDLLDGCPAFDYDFFEDDFETSDQSFLIEDVRISDNFSTFTSKIEDRYYSFIRSSVGLPKRNTLKCNLVTFENRNFNSDRGCNVGCDDAVALELKEIFFEEVVNKARLAEVSESRLSSNSMLLSDWLDKRAPNAYKSLKRALGSFVFHPSMLTSYTLMVKSDVKPKLDNTPLSKYVTGQNIVYHDRCVTALFSCIFTACVERLKYVVNERWLFYHGMDTTELAQKLSNDLGDIRQYYTYELDISKYDKSQSALMKQVEEFILLTLGVDREVLSTFFCGEYDSVVRTMTKELLLSVGSQRRSGGANTWLGNSIVLCTLLSVVLRGLDYSYVVVSGDDSLIFSKQPLDIDTSVLSDNFGFDVKIFNQAAPYFCSKFMVQVDDGLFFVPDPLKLFVKFGASKTSDIDLLHEIFQSFVDLSKGFNREDVIQALVHLVTMKYKHSGWTYAALCVLHVLSANFSQFCRLYYHNSVSVDIRPIQRSESLSLLALKIRLLRWKASRFSFSLSKGRILRN</sequence>
<evidence type="ECO:0000313" key="6">
    <source>
        <dbReference type="EMBL" id="ATG84337.1"/>
    </source>
</evidence>
<dbReference type="GO" id="GO:0003968">
    <property type="term" value="F:RNA-directed RNA polymerase activity"/>
    <property type="evidence" value="ECO:0007669"/>
    <property type="project" value="UniProtKB-KW"/>
</dbReference>
<name>A0A2R2Y3L2_9CLOS</name>
<organism evidence="6">
    <name type="scientific">Grapevine leafroll-associated virus 3</name>
    <dbReference type="NCBI Taxonomy" id="55951"/>
    <lineage>
        <taxon>Viruses</taxon>
        <taxon>Riboviria</taxon>
        <taxon>Orthornavirae</taxon>
        <taxon>Kitrinoviricota</taxon>
        <taxon>Alsuviricetes</taxon>
        <taxon>Martellivirales</taxon>
        <taxon>Closteroviridae</taxon>
        <taxon>Ampelovirus</taxon>
        <taxon>Ampelovirus trivitis</taxon>
    </lineage>
</organism>
<feature type="domain" description="RdRp catalytic" evidence="5">
    <location>
        <begin position="298"/>
        <end position="411"/>
    </location>
</feature>
<protein>
    <submittedName>
        <fullName evidence="6">RNA-dependent RNA polymerase</fullName>
    </submittedName>
</protein>
<dbReference type="SUPFAM" id="SSF56672">
    <property type="entry name" value="DNA/RNA polymerases"/>
    <property type="match status" value="1"/>
</dbReference>
<evidence type="ECO:0000259" key="5">
    <source>
        <dbReference type="PROSITE" id="PS50507"/>
    </source>
</evidence>
<dbReference type="CDD" id="cd23253">
    <property type="entry name" value="Closteroviridae_RdRp"/>
    <property type="match status" value="1"/>
</dbReference>
<dbReference type="InterPro" id="IPR043502">
    <property type="entry name" value="DNA/RNA_pol_sf"/>
</dbReference>
<accession>A0A2R2Y3L2</accession>
<evidence type="ECO:0000256" key="3">
    <source>
        <dbReference type="ARBA" id="ARBA00022695"/>
    </source>
</evidence>
<dbReference type="GO" id="GO:0039694">
    <property type="term" value="P:viral RNA genome replication"/>
    <property type="evidence" value="ECO:0007669"/>
    <property type="project" value="InterPro"/>
</dbReference>
<dbReference type="InterPro" id="IPR047308">
    <property type="entry name" value="Closteroviridae_RdRp"/>
</dbReference>
<dbReference type="PROSITE" id="PS50507">
    <property type="entry name" value="RDRP_SSRNA_POS"/>
    <property type="match status" value="1"/>
</dbReference>
<keyword evidence="4" id="KW-0693">Viral RNA replication</keyword>
<keyword evidence="1 6" id="KW-0696">RNA-directed RNA polymerase</keyword>
<dbReference type="Pfam" id="PF00978">
    <property type="entry name" value="RdRP_2"/>
    <property type="match status" value="1"/>
</dbReference>